<proteinExistence type="predicted"/>
<feature type="chain" id="PRO_5002126706" description="Chitin-binding type-2 domain-containing protein" evidence="1">
    <location>
        <begin position="21"/>
        <end position="228"/>
    </location>
</feature>
<accession>A0A0B6Z4X1</accession>
<dbReference type="GO" id="GO:0005576">
    <property type="term" value="C:extracellular region"/>
    <property type="evidence" value="ECO:0007669"/>
    <property type="project" value="InterPro"/>
</dbReference>
<keyword evidence="1" id="KW-0732">Signal</keyword>
<sequence length="228" mass="25198">MESLFGQFIVCVVLASGAFSQNVPPPSFSPVRGGGGGIAPNFNCPEENGEFEVPGDCTRYYRCDRRVATLFVCRDQLIYNSQLRYCDWPHNVPNANCQGLVSPLNAETSQVCRNNPGNPNEAFISAHPQLCNAFYTCSTSYNYAPCSFCGEGMYFSPEARGCVDYRSSGVDIEVLCRNQNKQFVQHADKVLRQMDSCWPYASAPNPYLSLLESIRSGVRPTQGPSRQG</sequence>
<dbReference type="EMBL" id="HACG01016839">
    <property type="protein sequence ID" value="CEK63704.1"/>
    <property type="molecule type" value="Transcribed_RNA"/>
</dbReference>
<feature type="domain" description="Chitin-binding type-2" evidence="2">
    <location>
        <begin position="41"/>
        <end position="99"/>
    </location>
</feature>
<dbReference type="SMART" id="SM00494">
    <property type="entry name" value="ChtBD2"/>
    <property type="match status" value="2"/>
</dbReference>
<dbReference type="AlphaFoldDB" id="A0A0B6Z4X1"/>
<feature type="domain" description="Chitin-binding type-2" evidence="2">
    <location>
        <begin position="109"/>
        <end position="178"/>
    </location>
</feature>
<feature type="signal peptide" evidence="1">
    <location>
        <begin position="1"/>
        <end position="20"/>
    </location>
</feature>
<dbReference type="GO" id="GO:0008061">
    <property type="term" value="F:chitin binding"/>
    <property type="evidence" value="ECO:0007669"/>
    <property type="project" value="InterPro"/>
</dbReference>
<dbReference type="Pfam" id="PF01607">
    <property type="entry name" value="CBM_14"/>
    <property type="match status" value="1"/>
</dbReference>
<dbReference type="Gene3D" id="2.170.140.10">
    <property type="entry name" value="Chitin binding domain"/>
    <property type="match status" value="1"/>
</dbReference>
<reference evidence="3" key="1">
    <citation type="submission" date="2014-12" db="EMBL/GenBank/DDBJ databases">
        <title>Insight into the proteome of Arion vulgaris.</title>
        <authorList>
            <person name="Aradska J."/>
            <person name="Bulat T."/>
            <person name="Smidak R."/>
            <person name="Sarate P."/>
            <person name="Gangsoo J."/>
            <person name="Sialana F."/>
            <person name="Bilban M."/>
            <person name="Lubec G."/>
        </authorList>
    </citation>
    <scope>NUCLEOTIDE SEQUENCE</scope>
    <source>
        <tissue evidence="3">Skin</tissue>
    </source>
</reference>
<gene>
    <name evidence="3" type="primary">ORF49180</name>
</gene>
<dbReference type="InterPro" id="IPR002557">
    <property type="entry name" value="Chitin-bd_dom"/>
</dbReference>
<evidence type="ECO:0000256" key="1">
    <source>
        <dbReference type="SAM" id="SignalP"/>
    </source>
</evidence>
<dbReference type="SUPFAM" id="SSF57625">
    <property type="entry name" value="Invertebrate chitin-binding proteins"/>
    <property type="match status" value="2"/>
</dbReference>
<dbReference type="InterPro" id="IPR036508">
    <property type="entry name" value="Chitin-bd_dom_sf"/>
</dbReference>
<protein>
    <recommendedName>
        <fullName evidence="2">Chitin-binding type-2 domain-containing protein</fullName>
    </recommendedName>
</protein>
<evidence type="ECO:0000259" key="2">
    <source>
        <dbReference type="PROSITE" id="PS50940"/>
    </source>
</evidence>
<organism evidence="3">
    <name type="scientific">Arion vulgaris</name>
    <dbReference type="NCBI Taxonomy" id="1028688"/>
    <lineage>
        <taxon>Eukaryota</taxon>
        <taxon>Metazoa</taxon>
        <taxon>Spiralia</taxon>
        <taxon>Lophotrochozoa</taxon>
        <taxon>Mollusca</taxon>
        <taxon>Gastropoda</taxon>
        <taxon>Heterobranchia</taxon>
        <taxon>Euthyneura</taxon>
        <taxon>Panpulmonata</taxon>
        <taxon>Eupulmonata</taxon>
        <taxon>Stylommatophora</taxon>
        <taxon>Helicina</taxon>
        <taxon>Arionoidea</taxon>
        <taxon>Arionidae</taxon>
        <taxon>Arion</taxon>
    </lineage>
</organism>
<dbReference type="PROSITE" id="PS50940">
    <property type="entry name" value="CHIT_BIND_II"/>
    <property type="match status" value="2"/>
</dbReference>
<name>A0A0B6Z4X1_9EUPU</name>
<evidence type="ECO:0000313" key="3">
    <source>
        <dbReference type="EMBL" id="CEK63704.1"/>
    </source>
</evidence>